<sequence>MRRLNEVCVAITSHYSIDQCEIDARAAVVDEAMRALALGLPRCLYREAMTQDGAYRTDVECVRGLKAVTDREVQEVREAIGHA</sequence>
<protein>
    <submittedName>
        <fullName evidence="1">Uncharacterized protein</fullName>
    </submittedName>
</protein>
<accession>A0A073IJ00</accession>
<reference evidence="1 2" key="1">
    <citation type="submission" date="2014-01" db="EMBL/GenBank/DDBJ databases">
        <title>Sulfitobacter donghicola JCM 14565 Genome Sequencing.</title>
        <authorList>
            <person name="Lai Q."/>
            <person name="Hong Z."/>
        </authorList>
    </citation>
    <scope>NUCLEOTIDE SEQUENCE [LARGE SCALE GENOMIC DNA]</scope>
    <source>
        <strain evidence="1 2">JCM 14565</strain>
    </source>
</reference>
<dbReference type="EMBL" id="JAMC01000002">
    <property type="protein sequence ID" value="KEJ90308.1"/>
    <property type="molecule type" value="Genomic_DNA"/>
</dbReference>
<gene>
    <name evidence="1" type="ORF">DSW25_06225</name>
</gene>
<dbReference type="Proteomes" id="UP000027734">
    <property type="component" value="Unassembled WGS sequence"/>
</dbReference>
<organism evidence="1 2">
    <name type="scientific">Sulfitobacter donghicola DSW-25 = KCTC 12864 = JCM 14565</name>
    <dbReference type="NCBI Taxonomy" id="1300350"/>
    <lineage>
        <taxon>Bacteria</taxon>
        <taxon>Pseudomonadati</taxon>
        <taxon>Pseudomonadota</taxon>
        <taxon>Alphaproteobacteria</taxon>
        <taxon>Rhodobacterales</taxon>
        <taxon>Roseobacteraceae</taxon>
        <taxon>Sulfitobacter</taxon>
    </lineage>
</organism>
<dbReference type="RefSeq" id="WP_025058249.1">
    <property type="nucleotide sequence ID" value="NZ_JAMC01000002.1"/>
</dbReference>
<name>A0A073IJ00_9RHOB</name>
<evidence type="ECO:0000313" key="1">
    <source>
        <dbReference type="EMBL" id="KEJ90308.1"/>
    </source>
</evidence>
<keyword evidence="2" id="KW-1185">Reference proteome</keyword>
<dbReference type="AlphaFoldDB" id="A0A073IJ00"/>
<evidence type="ECO:0000313" key="2">
    <source>
        <dbReference type="Proteomes" id="UP000027734"/>
    </source>
</evidence>
<dbReference type="STRING" id="1300350.Z948_781"/>
<proteinExistence type="predicted"/>
<comment type="caution">
    <text evidence="1">The sequence shown here is derived from an EMBL/GenBank/DDBJ whole genome shotgun (WGS) entry which is preliminary data.</text>
</comment>